<feature type="domain" description="LysR substrate-binding" evidence="1">
    <location>
        <begin position="2"/>
        <end position="89"/>
    </location>
</feature>
<dbReference type="Proteomes" id="UP000248598">
    <property type="component" value="Chromosome 1"/>
</dbReference>
<dbReference type="Gene3D" id="3.40.190.290">
    <property type="match status" value="1"/>
</dbReference>
<organism evidence="2 3">
    <name type="scientific">Kingella kingae</name>
    <dbReference type="NCBI Taxonomy" id="504"/>
    <lineage>
        <taxon>Bacteria</taxon>
        <taxon>Pseudomonadati</taxon>
        <taxon>Pseudomonadota</taxon>
        <taxon>Betaproteobacteria</taxon>
        <taxon>Neisseriales</taxon>
        <taxon>Neisseriaceae</taxon>
        <taxon>Kingella</taxon>
    </lineage>
</organism>
<dbReference type="Pfam" id="PF03466">
    <property type="entry name" value="LysR_substrate"/>
    <property type="match status" value="1"/>
</dbReference>
<name>A0AAX2J313_KINKI</name>
<dbReference type="EMBL" id="LS483426">
    <property type="protein sequence ID" value="SQH24738.1"/>
    <property type="molecule type" value="Genomic_DNA"/>
</dbReference>
<gene>
    <name evidence="2" type="ORF">NCTC10529_00930</name>
</gene>
<evidence type="ECO:0000313" key="2">
    <source>
        <dbReference type="EMBL" id="SQH24738.1"/>
    </source>
</evidence>
<sequence>MQQFWQRHKLSPKKQIICDYPQAIIDLCAAGTGLAIVPKHSAELAQAQGKPIAMIPEYEQSLPLSFIYLDEYSEDPALVLLRDHVTQVWQV</sequence>
<reference evidence="2 3" key="1">
    <citation type="submission" date="2018-06" db="EMBL/GenBank/DDBJ databases">
        <authorList>
            <consortium name="Pathogen Informatics"/>
            <person name="Doyle S."/>
        </authorList>
    </citation>
    <scope>NUCLEOTIDE SEQUENCE [LARGE SCALE GENOMIC DNA]</scope>
    <source>
        <strain evidence="2 3">NCTC10529</strain>
    </source>
</reference>
<accession>A0AAX2J313</accession>
<dbReference type="InterPro" id="IPR005119">
    <property type="entry name" value="LysR_subst-bd"/>
</dbReference>
<evidence type="ECO:0000313" key="3">
    <source>
        <dbReference type="Proteomes" id="UP000248598"/>
    </source>
</evidence>
<dbReference type="AlphaFoldDB" id="A0AAX2J313"/>
<evidence type="ECO:0000259" key="1">
    <source>
        <dbReference type="Pfam" id="PF03466"/>
    </source>
</evidence>
<dbReference type="SUPFAM" id="SSF53850">
    <property type="entry name" value="Periplasmic binding protein-like II"/>
    <property type="match status" value="1"/>
</dbReference>
<proteinExistence type="predicted"/>
<protein>
    <submittedName>
        <fullName evidence="2">LysR substrate binding domain</fullName>
    </submittedName>
</protein>